<evidence type="ECO:0000256" key="5">
    <source>
        <dbReference type="PROSITE-ProRule" id="PRU00042"/>
    </source>
</evidence>
<dbReference type="Proteomes" id="UP000708208">
    <property type="component" value="Unassembled WGS sequence"/>
</dbReference>
<feature type="domain" description="C2H2-type" evidence="7">
    <location>
        <begin position="314"/>
        <end position="337"/>
    </location>
</feature>
<gene>
    <name evidence="8" type="ORF">AFUS01_LOCUS7956</name>
</gene>
<accession>A0A8J2JPI0</accession>
<dbReference type="SMART" id="SM00451">
    <property type="entry name" value="ZnF_U1"/>
    <property type="match status" value="6"/>
</dbReference>
<feature type="domain" description="C2H2-type" evidence="7">
    <location>
        <begin position="1169"/>
        <end position="1197"/>
    </location>
</feature>
<evidence type="ECO:0000259" key="7">
    <source>
        <dbReference type="PROSITE" id="PS50157"/>
    </source>
</evidence>
<keyword evidence="2" id="KW-0677">Repeat</keyword>
<dbReference type="OrthoDB" id="5860767at2759"/>
<dbReference type="Pfam" id="PF13912">
    <property type="entry name" value="zf-C2H2_6"/>
    <property type="match status" value="4"/>
</dbReference>
<feature type="domain" description="C2H2-type" evidence="7">
    <location>
        <begin position="389"/>
        <end position="417"/>
    </location>
</feature>
<feature type="domain" description="C2H2-type" evidence="7">
    <location>
        <begin position="1381"/>
        <end position="1409"/>
    </location>
</feature>
<feature type="compositionally biased region" description="Polar residues" evidence="6">
    <location>
        <begin position="1470"/>
        <end position="1483"/>
    </location>
</feature>
<comment type="caution">
    <text evidence="8">The sequence shown here is derived from an EMBL/GenBank/DDBJ whole genome shotgun (WGS) entry which is preliminary data.</text>
</comment>
<feature type="domain" description="C2H2-type" evidence="7">
    <location>
        <begin position="1128"/>
        <end position="1155"/>
    </location>
</feature>
<dbReference type="PANTHER" id="PTHR24379">
    <property type="entry name" value="KRAB AND ZINC FINGER DOMAIN-CONTAINING"/>
    <property type="match status" value="1"/>
</dbReference>
<sequence>MNSEQKDNSCDRCRSKFFTRILLDVHLKEAHVEGGEYSCGECSCVFKQPDKLNAHQVEQHGYMESVPLFKPKKVEMVEGRCKFCRITFHNTAMLKSHLRRKHADEYESSESDEDEFEDDSEPEDVSPKEGLKKDQQGNHGMPNGDSEMPSIEVPKSKDVVDTSEKLAEKSFAIHENHVETASSGEEIADESTNVEKEPTSNGLGESTVSFSAVESYDKSDGRDVIMQSPADFDAGSDQNDDDFEPPTNFLIQNDYEVEPEEAQIRSSNIEQLINSIEDDDASDVHRCHLCSSDYATLDALLAHNKTNHVVGGKFPCENCACVFASRPELIVHSEIIHRSMPINHFMVPEFVQEPRVEEQPLACDLCGQEFSVALQLTIHKMRNHVARGHKCRSCSSSFMSKAELTEHIQEAHGQYKYIPNVVQVPSQGVHCTICNVDYKSNSALRNHTKSCHVPNGRFPCTECPCVFSSSGSLHAHFRKHKKARMSYNNSSRIVSQANLPTASDTMQICACEICGVNFINTLDYLSHKEESHVAGGQFNCQDCPCIFSSFENLKTHRNVFHGQLHSPGILVSEMRPSYETSVTSFDPKIIQVESTNLSQSTALKTYSVRSPGSTKEICNLCGATLRSKLSLKSHLEKSHVPNGFKCNICSCSWATYHAVKTHVGQFHKGVQFSEEVYTPPLSIEIENHVGTSTRNKGKRSTLMGEEDLEFKCTECDWTLADATDLQNHKIQFHGFKPNSNSAPVVDEISELIKNDDPLTCSACNLTFKRPSETYSHRKRYHVTGGKFPCKWCKCVFGTGGSLQAHEVSKHIDEMLAKPPPYKKSRTSLGIITDSSEKKTPNNEEFVCNLCGRSYSVYETLRAHKSRSHKPAGVACSYCTCMFSNPADLSLHNKKYHRQVRFPPDLIPIMEPSKRGRGRPKSSGAATNERFTCQYKNCHVICRNQSLLSAHVKKFHAAPIEVVVLDDAFKCEICNISFGSKQELSAHRTSIHDYDVIKMAIENATITPDGKYRCHFCSTVFSRQSAMVAHVKTFHMDENKLLCFDCSEEFSEMSELEEHRRLYHDVAKTNHKEEEDIIPIITSCTSLSTRPSGYDKPKQPRCELCGRVFLHSRSLWSHRKRSHVTEGDFTCAHCSCGFATSRGLKNHQLIYHGIRLDSSDTSGKDGPWMIDCDLCDETFTSTRRLKSHQKRAHANNGEYACSDCYNVYETKCSLNVHRIKIHGVELPPAPVQPLPEKPLPGKELKIPINSTEAHSQSSSNFDIDSGYSPPHDLDYEPEFDNEMDTEIIPVKHSPARRNVSISNNNSDRKYTCDFENCNLKFGLLKFLISHRKMRHDIEEKQCPVCNEVFPSMDALVTHTEEAHSPTEMSIPEPASTLSSQEYQCDMCQMIFSLSSSLNMHKTTSHVKNGKFPCPFCPCVFGNSSNLSSHKTVHALRDRMKHNEKNSPQKIEYKRAPDTTPSRRRGRPSKMLNRTASPQKQQVASKSPPKPASQITVPPLQRSVARKKTSLPPSGGDKTPDILGLAFTAAMNDSTPRCATCKKTDFTSASAMRKHENECRKRSLAGGTSKSGKSQSRTPNLLSCKLCPKKFTLGAALKDHMHKKHNPDGDVNAPSSTFVEQIDLDSDGSDDATPVATTRRRRGTPVAALPPPPPPTPPPPSPPPPPPKKKKTKFPCKECNIIFPHKRILQNHVFICHVKTGVHNCDECTCKFNIALGLQLHKKHAHKYVKKAAAIAQNGNSVMKKIKGKCKKKKRNRRKSSFEKGFFSPKALKSRERLISWNEVMHPCKVCAMKFRFTTQLARHENINHPGQPEYLCEKCPSMTSLTKELKYHEEIYHSHYLSIGEAIERRQKRLQKNKNPAADSTVNPVKPKKIIKLKPLKLDENLPLDLSNVIASYTCTPGLSIQDELRIKENFLRRKLKRRKGIFMCRVCRMMFFTKRGLSFHLRVHVGEKPFKCRYCGVLFRHYGPYLMHKKKHVALQPRVKDTVERNPLGRCSYCKATFRTVTLADIHFEEVHPELKFLDMCEQASNLWKETSVLKSGDNFQLL</sequence>
<feature type="domain" description="C2H2-type" evidence="7">
    <location>
        <begin position="79"/>
        <end position="107"/>
    </location>
</feature>
<feature type="domain" description="C2H2-type" evidence="7">
    <location>
        <begin position="1580"/>
        <end position="1608"/>
    </location>
</feature>
<feature type="domain" description="C2H2-type" evidence="7">
    <location>
        <begin position="538"/>
        <end position="561"/>
    </location>
</feature>
<dbReference type="InterPro" id="IPR003604">
    <property type="entry name" value="Matrin/U1-like-C_Znf_C2H2"/>
</dbReference>
<feature type="region of interest" description="Disordered" evidence="6">
    <location>
        <begin position="1619"/>
        <end position="1670"/>
    </location>
</feature>
<dbReference type="EMBL" id="CAJVCH010054464">
    <property type="protein sequence ID" value="CAG7718574.1"/>
    <property type="molecule type" value="Genomic_DNA"/>
</dbReference>
<evidence type="ECO:0000313" key="8">
    <source>
        <dbReference type="EMBL" id="CAG7718574.1"/>
    </source>
</evidence>
<feature type="domain" description="C2H2-type" evidence="7">
    <location>
        <begin position="458"/>
        <end position="485"/>
    </location>
</feature>
<feature type="domain" description="C2H2-type" evidence="7">
    <location>
        <begin position="1099"/>
        <end position="1127"/>
    </location>
</feature>
<feature type="domain" description="C2H2-type" evidence="7">
    <location>
        <begin position="710"/>
        <end position="737"/>
    </location>
</feature>
<dbReference type="SMART" id="SM00355">
    <property type="entry name" value="ZnF_C2H2"/>
    <property type="match status" value="38"/>
</dbReference>
<feature type="region of interest" description="Disordered" evidence="6">
    <location>
        <begin position="1438"/>
        <end position="1520"/>
    </location>
</feature>
<feature type="region of interest" description="Disordered" evidence="6">
    <location>
        <begin position="97"/>
        <end position="239"/>
    </location>
</feature>
<dbReference type="PROSITE" id="PS50157">
    <property type="entry name" value="ZINC_FINGER_C2H2_2"/>
    <property type="match status" value="24"/>
</dbReference>
<evidence type="ECO:0000256" key="2">
    <source>
        <dbReference type="ARBA" id="ARBA00022737"/>
    </source>
</evidence>
<feature type="domain" description="C2H2-type" evidence="7">
    <location>
        <begin position="1339"/>
        <end position="1367"/>
    </location>
</feature>
<feature type="compositionally biased region" description="Basic and acidic residues" evidence="6">
    <location>
        <begin position="1438"/>
        <end position="1455"/>
    </location>
</feature>
<evidence type="ECO:0000256" key="6">
    <source>
        <dbReference type="SAM" id="MobiDB-lite"/>
    </source>
</evidence>
<dbReference type="PROSITE" id="PS00028">
    <property type="entry name" value="ZINC_FINGER_C2H2_1"/>
    <property type="match status" value="33"/>
</dbReference>
<keyword evidence="4" id="KW-0862">Zinc</keyword>
<feature type="region of interest" description="Disordered" evidence="6">
    <location>
        <begin position="1547"/>
        <end position="1579"/>
    </location>
</feature>
<feature type="compositionally biased region" description="Pro residues" evidence="6">
    <location>
        <begin position="1646"/>
        <end position="1664"/>
    </location>
</feature>
<feature type="domain" description="C2H2-type" evidence="7">
    <location>
        <begin position="1926"/>
        <end position="1953"/>
    </location>
</feature>
<feature type="domain" description="C2H2-type" evidence="7">
    <location>
        <begin position="1410"/>
        <end position="1437"/>
    </location>
</feature>
<dbReference type="PANTHER" id="PTHR24379:SF121">
    <property type="entry name" value="C2H2-TYPE DOMAIN-CONTAINING PROTEIN"/>
    <property type="match status" value="1"/>
</dbReference>
<feature type="compositionally biased region" description="Polar residues" evidence="6">
    <location>
        <begin position="199"/>
        <end position="212"/>
    </location>
</feature>
<feature type="compositionally biased region" description="Polar residues" evidence="6">
    <location>
        <begin position="1564"/>
        <end position="1579"/>
    </location>
</feature>
<feature type="domain" description="C2H2-type" evidence="7">
    <location>
        <begin position="1040"/>
        <end position="1068"/>
    </location>
</feature>
<feature type="domain" description="C2H2-type" evidence="7">
    <location>
        <begin position="845"/>
        <end position="868"/>
    </location>
</feature>
<name>A0A8J2JPI0_9HEXA</name>
<evidence type="ECO:0000256" key="4">
    <source>
        <dbReference type="ARBA" id="ARBA00022833"/>
    </source>
</evidence>
<feature type="domain" description="C2H2-type" evidence="7">
    <location>
        <begin position="968"/>
        <end position="991"/>
    </location>
</feature>
<feature type="domain" description="C2H2-type" evidence="7">
    <location>
        <begin position="1198"/>
        <end position="1226"/>
    </location>
</feature>
<dbReference type="GO" id="GO:0003676">
    <property type="term" value="F:nucleic acid binding"/>
    <property type="evidence" value="ECO:0007669"/>
    <property type="project" value="InterPro"/>
</dbReference>
<proteinExistence type="predicted"/>
<organism evidence="8 9">
    <name type="scientific">Allacma fusca</name>
    <dbReference type="NCBI Taxonomy" id="39272"/>
    <lineage>
        <taxon>Eukaryota</taxon>
        <taxon>Metazoa</taxon>
        <taxon>Ecdysozoa</taxon>
        <taxon>Arthropoda</taxon>
        <taxon>Hexapoda</taxon>
        <taxon>Collembola</taxon>
        <taxon>Symphypleona</taxon>
        <taxon>Sminthuridae</taxon>
        <taxon>Allacma</taxon>
    </lineage>
</organism>
<feature type="domain" description="C2H2-type" evidence="7">
    <location>
        <begin position="1954"/>
        <end position="1981"/>
    </location>
</feature>
<feature type="domain" description="C2H2-type" evidence="7">
    <location>
        <begin position="37"/>
        <end position="60"/>
    </location>
</feature>
<dbReference type="InterPro" id="IPR013087">
    <property type="entry name" value="Znf_C2H2_type"/>
</dbReference>
<reference evidence="8" key="1">
    <citation type="submission" date="2021-06" db="EMBL/GenBank/DDBJ databases">
        <authorList>
            <person name="Hodson N. C."/>
            <person name="Mongue J. A."/>
            <person name="Jaron S. K."/>
        </authorList>
    </citation>
    <scope>NUCLEOTIDE SEQUENCE</scope>
</reference>
<protein>
    <recommendedName>
        <fullName evidence="7">C2H2-type domain-containing protein</fullName>
    </recommendedName>
</protein>
<evidence type="ECO:0000313" key="9">
    <source>
        <dbReference type="Proteomes" id="UP000708208"/>
    </source>
</evidence>
<keyword evidence="3 5" id="KW-0863">Zinc-finger</keyword>
<feature type="compositionally biased region" description="Basic and acidic residues" evidence="6">
    <location>
        <begin position="125"/>
        <end position="136"/>
    </location>
</feature>
<evidence type="ECO:0000256" key="1">
    <source>
        <dbReference type="ARBA" id="ARBA00022723"/>
    </source>
</evidence>
<feature type="domain" description="C2H2-type" evidence="7">
    <location>
        <begin position="1784"/>
        <end position="1812"/>
    </location>
</feature>
<feature type="compositionally biased region" description="Basic and acidic residues" evidence="6">
    <location>
        <begin position="154"/>
        <end position="178"/>
    </location>
</feature>
<feature type="compositionally biased region" description="Acidic residues" evidence="6">
    <location>
        <begin position="106"/>
        <end position="124"/>
    </location>
</feature>
<feature type="domain" description="C2H2-type" evidence="7">
    <location>
        <begin position="1011"/>
        <end position="1039"/>
    </location>
</feature>
<keyword evidence="1" id="KW-0479">Metal-binding</keyword>
<keyword evidence="9" id="KW-1185">Reference proteome</keyword>
<dbReference type="GO" id="GO:0008270">
    <property type="term" value="F:zinc ion binding"/>
    <property type="evidence" value="ECO:0007669"/>
    <property type="project" value="UniProtKB-KW"/>
</dbReference>
<feature type="domain" description="C2H2-type" evidence="7">
    <location>
        <begin position="361"/>
        <end position="389"/>
    </location>
</feature>
<dbReference type="Pfam" id="PF00096">
    <property type="entry name" value="zf-C2H2"/>
    <property type="match status" value="2"/>
</dbReference>
<evidence type="ECO:0000256" key="3">
    <source>
        <dbReference type="ARBA" id="ARBA00022771"/>
    </source>
</evidence>
<feature type="domain" description="C2H2-type" evidence="7">
    <location>
        <begin position="1309"/>
        <end position="1339"/>
    </location>
</feature>